<keyword evidence="3" id="KW-0472">Membrane</keyword>
<gene>
    <name evidence="4" type="ORF">LF1_39610</name>
</gene>
<evidence type="ECO:0000256" key="2">
    <source>
        <dbReference type="SAM" id="MobiDB-lite"/>
    </source>
</evidence>
<reference evidence="4 5" key="1">
    <citation type="submission" date="2019-08" db="EMBL/GenBank/DDBJ databases">
        <title>Deep-cultivation of Planctomycetes and their phenomic and genomic characterization uncovers novel biology.</title>
        <authorList>
            <person name="Wiegand S."/>
            <person name="Jogler M."/>
            <person name="Boedeker C."/>
            <person name="Pinto D."/>
            <person name="Vollmers J."/>
            <person name="Rivas-Marin E."/>
            <person name="Kohn T."/>
            <person name="Peeters S.H."/>
            <person name="Heuer A."/>
            <person name="Rast P."/>
            <person name="Oberbeckmann S."/>
            <person name="Bunk B."/>
            <person name="Jeske O."/>
            <person name="Meyerdierks A."/>
            <person name="Storesund J.E."/>
            <person name="Kallscheuer N."/>
            <person name="Luecker S."/>
            <person name="Lage O.M."/>
            <person name="Pohl T."/>
            <person name="Merkel B.J."/>
            <person name="Hornburger P."/>
            <person name="Mueller R.-W."/>
            <person name="Bruemmer F."/>
            <person name="Labrenz M."/>
            <person name="Spormann A.M."/>
            <person name="Op Den Camp H."/>
            <person name="Overmann J."/>
            <person name="Amann R."/>
            <person name="Jetten M.S.M."/>
            <person name="Mascher T."/>
            <person name="Medema M.H."/>
            <person name="Devos D.P."/>
            <person name="Kaster A.-K."/>
            <person name="Ovreas L."/>
            <person name="Rohde M."/>
            <person name="Galperin M.Y."/>
            <person name="Jogler C."/>
        </authorList>
    </citation>
    <scope>NUCLEOTIDE SEQUENCE [LARGE SCALE GENOMIC DNA]</scope>
    <source>
        <strain evidence="4 5">LF1</strain>
    </source>
</reference>
<feature type="region of interest" description="Disordered" evidence="2">
    <location>
        <begin position="487"/>
        <end position="531"/>
    </location>
</feature>
<dbReference type="AlphaFoldDB" id="A0A5B1CQB7"/>
<evidence type="ECO:0000256" key="3">
    <source>
        <dbReference type="SAM" id="Phobius"/>
    </source>
</evidence>
<dbReference type="InterPro" id="IPR050445">
    <property type="entry name" value="Bact_polysacc_biosynth/exp"/>
</dbReference>
<feature type="transmembrane region" description="Helical" evidence="3">
    <location>
        <begin position="16"/>
        <end position="37"/>
    </location>
</feature>
<dbReference type="PANTHER" id="PTHR32309:SF13">
    <property type="entry name" value="FERRIC ENTEROBACTIN TRANSPORT PROTEIN FEPE"/>
    <property type="match status" value="1"/>
</dbReference>
<dbReference type="GO" id="GO:0005886">
    <property type="term" value="C:plasma membrane"/>
    <property type="evidence" value="ECO:0007669"/>
    <property type="project" value="TreeGrafter"/>
</dbReference>
<dbReference type="RefSeq" id="WP_068257958.1">
    <property type="nucleotide sequence ID" value="NZ_LWSK01000001.1"/>
</dbReference>
<dbReference type="Proteomes" id="UP000322699">
    <property type="component" value="Unassembled WGS sequence"/>
</dbReference>
<keyword evidence="3" id="KW-0812">Transmembrane</keyword>
<evidence type="ECO:0000313" key="4">
    <source>
        <dbReference type="EMBL" id="KAA1261414.1"/>
    </source>
</evidence>
<dbReference type="EMBL" id="VRLW01000001">
    <property type="protein sequence ID" value="KAA1261414.1"/>
    <property type="molecule type" value="Genomic_DNA"/>
</dbReference>
<keyword evidence="3" id="KW-1133">Transmembrane helix</keyword>
<sequence>MPISYQQWIAAIRQHLHLSIFAFAAVMGLTILVILFAPRSYTSEAKLLLRIGRESVTMDPTASSVGDQLNMHHTRENEIQSAVGVMQSREIVQRVVEKIGEDVVLKGKPKGKKTSAGSRIGAMLSGAIGSVTGVLGNIDPVPASEKAIRQLSEGVYIGSTSESSVVSIAYTTKSPQVAQSVVANWLDSFIDQHAEANHSEGSFEFFADQGSVIRDELENTRLALEQVKNDSNLVSVAGQQNLLEAQLAKVRDSILDVDGEMVALRSRIDSYEDILNSNDSMITSAVTGTRNEARDIMRGQLFELEVIEKNLQSKYKDDHPKLVSIRRQLDDAKKIVGQQEPTRDEVTQSINPAYQQVVENRLLAQAELQAIGKKRETMSRQKDALAKEISELNRTERLVRTLESEVGILEGRYAEHSVKMEQSRLNDILATERITSVNVVQPATLQMRPVSPNKPLCAVAGLLAATALAISLPVLVETRKQQRLANADGDQNKGWGFDQRERFDAGHTNQTNANETTSDPAVPKMHSESVS</sequence>
<protein>
    <submittedName>
        <fullName evidence="4">Chain length determinant protein</fullName>
    </submittedName>
</protein>
<dbReference type="SUPFAM" id="SSF57997">
    <property type="entry name" value="Tropomyosin"/>
    <property type="match status" value="1"/>
</dbReference>
<evidence type="ECO:0000256" key="1">
    <source>
        <dbReference type="SAM" id="Coils"/>
    </source>
</evidence>
<evidence type="ECO:0000313" key="5">
    <source>
        <dbReference type="Proteomes" id="UP000322699"/>
    </source>
</evidence>
<dbReference type="PANTHER" id="PTHR32309">
    <property type="entry name" value="TYROSINE-PROTEIN KINASE"/>
    <property type="match status" value="1"/>
</dbReference>
<keyword evidence="1" id="KW-0175">Coiled coil</keyword>
<accession>A0A5B1CQB7</accession>
<feature type="compositionally biased region" description="Polar residues" evidence="2">
    <location>
        <begin position="507"/>
        <end position="519"/>
    </location>
</feature>
<feature type="coiled-coil region" evidence="1">
    <location>
        <begin position="375"/>
        <end position="412"/>
    </location>
</feature>
<dbReference type="GO" id="GO:0004713">
    <property type="term" value="F:protein tyrosine kinase activity"/>
    <property type="evidence" value="ECO:0007669"/>
    <property type="project" value="TreeGrafter"/>
</dbReference>
<dbReference type="OrthoDB" id="231505at2"/>
<keyword evidence="5" id="KW-1185">Reference proteome</keyword>
<proteinExistence type="predicted"/>
<name>A0A5B1CQB7_9BACT</name>
<comment type="caution">
    <text evidence="4">The sequence shown here is derived from an EMBL/GenBank/DDBJ whole genome shotgun (WGS) entry which is preliminary data.</text>
</comment>
<organism evidence="4 5">
    <name type="scientific">Rubripirellula obstinata</name>
    <dbReference type="NCBI Taxonomy" id="406547"/>
    <lineage>
        <taxon>Bacteria</taxon>
        <taxon>Pseudomonadati</taxon>
        <taxon>Planctomycetota</taxon>
        <taxon>Planctomycetia</taxon>
        <taxon>Pirellulales</taxon>
        <taxon>Pirellulaceae</taxon>
        <taxon>Rubripirellula</taxon>
    </lineage>
</organism>